<dbReference type="PROSITE" id="PS50404">
    <property type="entry name" value="GST_NTER"/>
    <property type="match status" value="1"/>
</dbReference>
<dbReference type="InterPro" id="IPR045073">
    <property type="entry name" value="Omega/Tau-like"/>
</dbReference>
<dbReference type="GO" id="GO:0004364">
    <property type="term" value="F:glutathione transferase activity"/>
    <property type="evidence" value="ECO:0007669"/>
    <property type="project" value="UniProtKB-EC"/>
</dbReference>
<dbReference type="InterPro" id="IPR036282">
    <property type="entry name" value="Glutathione-S-Trfase_C_sf"/>
</dbReference>
<evidence type="ECO:0000256" key="3">
    <source>
        <dbReference type="ARBA" id="ARBA00022679"/>
    </source>
</evidence>
<evidence type="ECO:0000313" key="7">
    <source>
        <dbReference type="EMBL" id="CEK89891.1"/>
    </source>
</evidence>
<reference evidence="7" key="1">
    <citation type="submission" date="2014-12" db="EMBL/GenBank/DDBJ databases">
        <title>Insight into the proteome of Arion vulgaris.</title>
        <authorList>
            <person name="Aradska J."/>
            <person name="Bulat T."/>
            <person name="Smidak R."/>
            <person name="Sarate P."/>
            <person name="Gangsoo J."/>
            <person name="Sialana F."/>
            <person name="Bilban M."/>
            <person name="Lubec G."/>
        </authorList>
    </citation>
    <scope>NUCLEOTIDE SEQUENCE</scope>
    <source>
        <tissue evidence="7">Skin</tissue>
    </source>
</reference>
<dbReference type="InterPro" id="IPR036249">
    <property type="entry name" value="Thioredoxin-like_sf"/>
</dbReference>
<dbReference type="SUPFAM" id="SSF52833">
    <property type="entry name" value="Thioredoxin-like"/>
    <property type="match status" value="1"/>
</dbReference>
<evidence type="ECO:0000259" key="5">
    <source>
        <dbReference type="PROSITE" id="PS50404"/>
    </source>
</evidence>
<dbReference type="EMBL" id="HACG01043026">
    <property type="protein sequence ID" value="CEK89891.1"/>
    <property type="molecule type" value="Transcribed_RNA"/>
</dbReference>
<feature type="domain" description="GST N-terminal" evidence="5">
    <location>
        <begin position="18"/>
        <end position="96"/>
    </location>
</feature>
<evidence type="ECO:0000256" key="1">
    <source>
        <dbReference type="ARBA" id="ARBA00011067"/>
    </source>
</evidence>
<keyword evidence="3" id="KW-0808">Transferase</keyword>
<comment type="catalytic activity">
    <reaction evidence="4">
        <text>RX + glutathione = an S-substituted glutathione + a halide anion + H(+)</text>
        <dbReference type="Rhea" id="RHEA:16437"/>
        <dbReference type="ChEBI" id="CHEBI:15378"/>
        <dbReference type="ChEBI" id="CHEBI:16042"/>
        <dbReference type="ChEBI" id="CHEBI:17792"/>
        <dbReference type="ChEBI" id="CHEBI:57925"/>
        <dbReference type="ChEBI" id="CHEBI:90779"/>
        <dbReference type="EC" id="2.5.1.18"/>
    </reaction>
</comment>
<dbReference type="SFLD" id="SFLDG00358">
    <property type="entry name" value="Main_(cytGST)"/>
    <property type="match status" value="1"/>
</dbReference>
<evidence type="ECO:0000259" key="6">
    <source>
        <dbReference type="PROSITE" id="PS50405"/>
    </source>
</evidence>
<dbReference type="SUPFAM" id="SSF47616">
    <property type="entry name" value="GST C-terminal domain-like"/>
    <property type="match status" value="1"/>
</dbReference>
<dbReference type="PANTHER" id="PTHR43968">
    <property type="match status" value="1"/>
</dbReference>
<dbReference type="PANTHER" id="PTHR43968:SF6">
    <property type="entry name" value="GLUTATHIONE S-TRANSFERASE OMEGA"/>
    <property type="match status" value="1"/>
</dbReference>
<dbReference type="GO" id="GO:0005737">
    <property type="term" value="C:cytoplasm"/>
    <property type="evidence" value="ECO:0007669"/>
    <property type="project" value="TreeGrafter"/>
</dbReference>
<proteinExistence type="inferred from homology"/>
<name>A0A0B7BC75_9EUPU</name>
<organism evidence="7">
    <name type="scientific">Arion vulgaris</name>
    <dbReference type="NCBI Taxonomy" id="1028688"/>
    <lineage>
        <taxon>Eukaryota</taxon>
        <taxon>Metazoa</taxon>
        <taxon>Spiralia</taxon>
        <taxon>Lophotrochozoa</taxon>
        <taxon>Mollusca</taxon>
        <taxon>Gastropoda</taxon>
        <taxon>Heterobranchia</taxon>
        <taxon>Euthyneura</taxon>
        <taxon>Panpulmonata</taxon>
        <taxon>Eupulmonata</taxon>
        <taxon>Stylommatophora</taxon>
        <taxon>Helicina</taxon>
        <taxon>Arionoidea</taxon>
        <taxon>Arionidae</taxon>
        <taxon>Arion</taxon>
    </lineage>
</organism>
<feature type="domain" description="GST C-terminal" evidence="6">
    <location>
        <begin position="102"/>
        <end position="249"/>
    </location>
</feature>
<dbReference type="SFLD" id="SFLDS00019">
    <property type="entry name" value="Glutathione_Transferase_(cytos"/>
    <property type="match status" value="1"/>
</dbReference>
<dbReference type="AlphaFoldDB" id="A0A0B7BC75"/>
<dbReference type="InterPro" id="IPR040079">
    <property type="entry name" value="Glutathione_S-Trfase"/>
</dbReference>
<gene>
    <name evidence="7" type="primary">ORF173537</name>
</gene>
<dbReference type="InterPro" id="IPR004045">
    <property type="entry name" value="Glutathione_S-Trfase_N"/>
</dbReference>
<dbReference type="Gene3D" id="1.20.1050.10">
    <property type="match status" value="1"/>
</dbReference>
<dbReference type="EC" id="2.5.1.18" evidence="2"/>
<protein>
    <recommendedName>
        <fullName evidence="2">glutathione transferase</fullName>
        <ecNumber evidence="2">2.5.1.18</ecNumber>
    </recommendedName>
</protein>
<dbReference type="GO" id="GO:0006749">
    <property type="term" value="P:glutathione metabolic process"/>
    <property type="evidence" value="ECO:0007669"/>
    <property type="project" value="InterPro"/>
</dbReference>
<dbReference type="Pfam" id="PF13409">
    <property type="entry name" value="GST_N_2"/>
    <property type="match status" value="1"/>
</dbReference>
<sequence length="250" mass="29229">MTLFMQVVTRHYNMASKKDVQLYCAWFCPFAQRAWVALLEKNVDFEYIETDPYNKTPEFLAVNPRGLVPAVIHKGRAIYESSICVEYIDEVWQNEPHLLPTEPYERAVARIWVDFIGKKIIPVYYRIVQKQDKEEQDQAKEEFLKNLETLTEAISETGPYFFGENFTIVDIILASYTLRLNVLEFYRNFEIPNDSRFARFFKWREAAEARPSIKATAPDSEKILARYIHYAQNTAQSEVADAIRKGTAFP</sequence>
<dbReference type="SFLD" id="SFLDG01152">
    <property type="entry name" value="Main.3:_Omega-_and_Tau-like"/>
    <property type="match status" value="1"/>
</dbReference>
<evidence type="ECO:0000256" key="2">
    <source>
        <dbReference type="ARBA" id="ARBA00012452"/>
    </source>
</evidence>
<dbReference type="CDD" id="cd03185">
    <property type="entry name" value="GST_C_Tau"/>
    <property type="match status" value="1"/>
</dbReference>
<dbReference type="PROSITE" id="PS50405">
    <property type="entry name" value="GST_CTER"/>
    <property type="match status" value="1"/>
</dbReference>
<dbReference type="Pfam" id="PF13410">
    <property type="entry name" value="GST_C_2"/>
    <property type="match status" value="1"/>
</dbReference>
<accession>A0A0B7BC75</accession>
<dbReference type="Gene3D" id="3.40.30.10">
    <property type="entry name" value="Glutaredoxin"/>
    <property type="match status" value="1"/>
</dbReference>
<evidence type="ECO:0000256" key="4">
    <source>
        <dbReference type="ARBA" id="ARBA00047960"/>
    </source>
</evidence>
<comment type="similarity">
    <text evidence="1">Belongs to the GST superfamily. Omega family.</text>
</comment>
<dbReference type="InterPro" id="IPR045074">
    <property type="entry name" value="GST_C_Tau"/>
</dbReference>
<dbReference type="InterPro" id="IPR050983">
    <property type="entry name" value="GST_Omega/HSP26"/>
</dbReference>
<dbReference type="InterPro" id="IPR010987">
    <property type="entry name" value="Glutathione-S-Trfase_C-like"/>
</dbReference>